<sequence>MLGLSDFRQTRVYQETVEEAKLETVPFMLTLGASVEQIAQGIGLDVEQVRQAAVSHLLASQMSVEQVAEALGLDVEAVRQIEASNA</sequence>
<dbReference type="HOGENOM" id="CLU_069065_8_2_3"/>
<dbReference type="eggNOG" id="ENOG502ZCVI">
    <property type="taxonomic scope" value="Bacteria"/>
</dbReference>
<evidence type="ECO:0000313" key="2">
    <source>
        <dbReference type="Proteomes" id="UP000010471"/>
    </source>
</evidence>
<evidence type="ECO:0000313" key="1">
    <source>
        <dbReference type="EMBL" id="AFZ16619.1"/>
    </source>
</evidence>
<proteinExistence type="predicted"/>
<name>K9WA38_9CYAN</name>
<keyword evidence="2" id="KW-1185">Reference proteome</keyword>
<dbReference type="Proteomes" id="UP000010471">
    <property type="component" value="Chromosome"/>
</dbReference>
<organism evidence="1 2">
    <name type="scientific">Allocoleopsis franciscana PCC 7113</name>
    <dbReference type="NCBI Taxonomy" id="1173027"/>
    <lineage>
        <taxon>Bacteria</taxon>
        <taxon>Bacillati</taxon>
        <taxon>Cyanobacteriota</taxon>
        <taxon>Cyanophyceae</taxon>
        <taxon>Coleofasciculales</taxon>
        <taxon>Coleofasciculaceae</taxon>
        <taxon>Allocoleopsis</taxon>
        <taxon>Allocoleopsis franciscana</taxon>
    </lineage>
</organism>
<dbReference type="KEGG" id="mic:Mic7113_0707"/>
<gene>
    <name evidence="1" type="ORF">Mic7113_0707</name>
</gene>
<dbReference type="AlphaFoldDB" id="K9WA38"/>
<accession>K9WA38</accession>
<protein>
    <submittedName>
        <fullName evidence="1">Uncharacterized protein</fullName>
    </submittedName>
</protein>
<dbReference type="RefSeq" id="WP_015180782.1">
    <property type="nucleotide sequence ID" value="NC_019738.1"/>
</dbReference>
<dbReference type="EMBL" id="CP003630">
    <property type="protein sequence ID" value="AFZ16619.1"/>
    <property type="molecule type" value="Genomic_DNA"/>
</dbReference>
<reference evidence="1 2" key="1">
    <citation type="submission" date="2012-06" db="EMBL/GenBank/DDBJ databases">
        <title>Finished chromosome of genome of Microcoleus sp. PCC 7113.</title>
        <authorList>
            <consortium name="US DOE Joint Genome Institute"/>
            <person name="Gugger M."/>
            <person name="Coursin T."/>
            <person name="Rippka R."/>
            <person name="Tandeau De Marsac N."/>
            <person name="Huntemann M."/>
            <person name="Wei C.-L."/>
            <person name="Han J."/>
            <person name="Detter J.C."/>
            <person name="Han C."/>
            <person name="Tapia R."/>
            <person name="Chen A."/>
            <person name="Kyrpides N."/>
            <person name="Mavromatis K."/>
            <person name="Markowitz V."/>
            <person name="Szeto E."/>
            <person name="Ivanova N."/>
            <person name="Pagani I."/>
            <person name="Pati A."/>
            <person name="Goodwin L."/>
            <person name="Nordberg H.P."/>
            <person name="Cantor M.N."/>
            <person name="Hua S.X."/>
            <person name="Woyke T."/>
            <person name="Kerfeld C.A."/>
        </authorList>
    </citation>
    <scope>NUCLEOTIDE SEQUENCE [LARGE SCALE GENOMIC DNA]</scope>
    <source>
        <strain evidence="1 2">PCC 7113</strain>
    </source>
</reference>